<feature type="transmembrane region" description="Helical" evidence="13">
    <location>
        <begin position="391"/>
        <end position="409"/>
    </location>
</feature>
<dbReference type="InterPro" id="IPR036770">
    <property type="entry name" value="Ankyrin_rpt-contain_sf"/>
</dbReference>
<evidence type="ECO:0000259" key="14">
    <source>
        <dbReference type="Pfam" id="PF00520"/>
    </source>
</evidence>
<feature type="transmembrane region" description="Helical" evidence="13">
    <location>
        <begin position="272"/>
        <end position="297"/>
    </location>
</feature>
<keyword evidence="7 12" id="KW-0040">ANK repeat</keyword>
<sequence length="606" mass="69347">MATNKAAAGVTSNDLDTPLHIAAKYGWLPIVESLLIGRNVRMINLQNNKGLTPLHLACSNGHDQVAEYLLSQGATIEKDQHQKTALHLAATRGSKRCVMSILASRPDCLNTLDENKDTALNLASFEGHHEIVIYLLSFKDQRILMNSYNNNLLDIALSREKRDVAMAIAEHARWREVLSTSSPGLLLMMQALLIKMPEVAKRILDQCVMANGDESKPEYTVKSDLTIIQGKYSPNPEKDPLAVLKTMTKYRRDNCLTHKVVFTLMHLKWKKFGFTSLILNLILYLMYLLPLTALALYSRDNEKKFCATNATVTRRDYIEDVPKTRSSTIIQVLTYVVLVFTLVHLFQEAAQMFRQRTHYFAFASNYFELTGYITAMLYILPSYDCKTGLQLQIGAVSMFFGWMNLTLYLRKVSFYGSYVIMLATMSITLIKVLMIFMLFILAFATTFYMLIDEHELFVSLPHWLLTIFVMTLGELNYDDHFLPWELFPFSNLVNTLFVIFVFAMPIILMNMLVGLAVGDIENIQRNARTHRYVAQLYDAICGFVHPGADRDKGEAQQDVQSPEIMEVKTRLEEQEVKISEICHMLRKQSEMLENMSQNSKRGQRRK</sequence>
<feature type="transmembrane region" description="Helical" evidence="13">
    <location>
        <begin position="415"/>
        <end position="444"/>
    </location>
</feature>
<feature type="domain" description="Ion transport" evidence="14">
    <location>
        <begin position="280"/>
        <end position="527"/>
    </location>
</feature>
<evidence type="ECO:0000256" key="11">
    <source>
        <dbReference type="ARBA" id="ARBA00023303"/>
    </source>
</evidence>
<comment type="caution">
    <text evidence="15">The sequence shown here is derived from an EMBL/GenBank/DDBJ whole genome shotgun (WGS) entry which is preliminary data.</text>
</comment>
<name>A0A9W9Z213_9CNID</name>
<dbReference type="PANTHER" id="PTHR47143:SF1">
    <property type="entry name" value="ION_TRANS DOMAIN-CONTAINING PROTEIN"/>
    <property type="match status" value="1"/>
</dbReference>
<feature type="transmembrane region" description="Helical" evidence="13">
    <location>
        <begin position="359"/>
        <end position="379"/>
    </location>
</feature>
<dbReference type="Pfam" id="PF12796">
    <property type="entry name" value="Ank_2"/>
    <property type="match status" value="2"/>
</dbReference>
<dbReference type="GO" id="GO:0005216">
    <property type="term" value="F:monoatomic ion channel activity"/>
    <property type="evidence" value="ECO:0007669"/>
    <property type="project" value="InterPro"/>
</dbReference>
<feature type="transmembrane region" description="Helical" evidence="13">
    <location>
        <begin position="328"/>
        <end position="347"/>
    </location>
</feature>
<dbReference type="InterPro" id="IPR005821">
    <property type="entry name" value="Ion_trans_dom"/>
</dbReference>
<evidence type="ECO:0000313" key="16">
    <source>
        <dbReference type="Proteomes" id="UP001163046"/>
    </source>
</evidence>
<dbReference type="PROSITE" id="PS50088">
    <property type="entry name" value="ANK_REPEAT"/>
    <property type="match status" value="1"/>
</dbReference>
<gene>
    <name evidence="15" type="primary">TRPA1_5</name>
    <name evidence="15" type="ORF">OS493_011251</name>
</gene>
<keyword evidence="16" id="KW-1185">Reference proteome</keyword>
<protein>
    <submittedName>
        <fullName evidence="15">Transient receptor putative cation channel sub A member 1</fullName>
    </submittedName>
</protein>
<dbReference type="Proteomes" id="UP001163046">
    <property type="component" value="Unassembled WGS sequence"/>
</dbReference>
<dbReference type="AlphaFoldDB" id="A0A9W9Z213"/>
<feature type="transmembrane region" description="Helical" evidence="13">
    <location>
        <begin position="495"/>
        <end position="518"/>
    </location>
</feature>
<keyword evidence="11" id="KW-0407">Ion channel</keyword>
<accession>A0A9W9Z213</accession>
<evidence type="ECO:0000256" key="9">
    <source>
        <dbReference type="ARBA" id="ARBA00023136"/>
    </source>
</evidence>
<dbReference type="GO" id="GO:1902495">
    <property type="term" value="C:transmembrane transporter complex"/>
    <property type="evidence" value="ECO:0007669"/>
    <property type="project" value="TreeGrafter"/>
</dbReference>
<evidence type="ECO:0000256" key="1">
    <source>
        <dbReference type="ARBA" id="ARBA00004141"/>
    </source>
</evidence>
<keyword evidence="15" id="KW-0675">Receptor</keyword>
<evidence type="ECO:0000256" key="7">
    <source>
        <dbReference type="ARBA" id="ARBA00023043"/>
    </source>
</evidence>
<organism evidence="15 16">
    <name type="scientific">Desmophyllum pertusum</name>
    <dbReference type="NCBI Taxonomy" id="174260"/>
    <lineage>
        <taxon>Eukaryota</taxon>
        <taxon>Metazoa</taxon>
        <taxon>Cnidaria</taxon>
        <taxon>Anthozoa</taxon>
        <taxon>Hexacorallia</taxon>
        <taxon>Scleractinia</taxon>
        <taxon>Caryophylliina</taxon>
        <taxon>Caryophylliidae</taxon>
        <taxon>Desmophyllum</taxon>
    </lineage>
</organism>
<dbReference type="PROSITE" id="PS50297">
    <property type="entry name" value="ANK_REP_REGION"/>
    <property type="match status" value="1"/>
</dbReference>
<feature type="repeat" description="ANK" evidence="12">
    <location>
        <begin position="49"/>
        <end position="81"/>
    </location>
</feature>
<keyword evidence="9 13" id="KW-0472">Membrane</keyword>
<keyword evidence="8" id="KW-0406">Ion transport</keyword>
<comment type="subcellular location">
    <subcellularLocation>
        <location evidence="1">Membrane</location>
        <topology evidence="1">Multi-pass membrane protein</topology>
    </subcellularLocation>
</comment>
<evidence type="ECO:0000256" key="12">
    <source>
        <dbReference type="PROSITE-ProRule" id="PRU00023"/>
    </source>
</evidence>
<evidence type="ECO:0000256" key="6">
    <source>
        <dbReference type="ARBA" id="ARBA00022989"/>
    </source>
</evidence>
<dbReference type="Pfam" id="PF00520">
    <property type="entry name" value="Ion_trans"/>
    <property type="match status" value="1"/>
</dbReference>
<evidence type="ECO:0000256" key="10">
    <source>
        <dbReference type="ARBA" id="ARBA00023180"/>
    </source>
</evidence>
<evidence type="ECO:0000256" key="8">
    <source>
        <dbReference type="ARBA" id="ARBA00023065"/>
    </source>
</evidence>
<dbReference type="InterPro" id="IPR002110">
    <property type="entry name" value="Ankyrin_rpt"/>
</dbReference>
<evidence type="ECO:0000256" key="2">
    <source>
        <dbReference type="ARBA" id="ARBA00022448"/>
    </source>
</evidence>
<keyword evidence="10" id="KW-0325">Glycoprotein</keyword>
<dbReference type="EMBL" id="MU826830">
    <property type="protein sequence ID" value="KAJ7373642.1"/>
    <property type="molecule type" value="Genomic_DNA"/>
</dbReference>
<dbReference type="SUPFAM" id="SSF48403">
    <property type="entry name" value="Ankyrin repeat"/>
    <property type="match status" value="1"/>
</dbReference>
<keyword evidence="5" id="KW-0677">Repeat</keyword>
<keyword evidence="3" id="KW-0716">Sensory transduction</keyword>
<evidence type="ECO:0000256" key="5">
    <source>
        <dbReference type="ARBA" id="ARBA00022737"/>
    </source>
</evidence>
<dbReference type="PANTHER" id="PTHR47143">
    <property type="entry name" value="TRANSIENT RECEPTOR POTENTIAL CATION CHANNEL PROTEIN PAINLESS"/>
    <property type="match status" value="1"/>
</dbReference>
<dbReference type="Gene3D" id="1.25.40.20">
    <property type="entry name" value="Ankyrin repeat-containing domain"/>
    <property type="match status" value="1"/>
</dbReference>
<evidence type="ECO:0000256" key="4">
    <source>
        <dbReference type="ARBA" id="ARBA00022692"/>
    </source>
</evidence>
<dbReference type="OrthoDB" id="1577640at2759"/>
<keyword evidence="4 13" id="KW-0812">Transmembrane</keyword>
<evidence type="ECO:0000256" key="3">
    <source>
        <dbReference type="ARBA" id="ARBA00022606"/>
    </source>
</evidence>
<evidence type="ECO:0000256" key="13">
    <source>
        <dbReference type="SAM" id="Phobius"/>
    </source>
</evidence>
<evidence type="ECO:0000313" key="15">
    <source>
        <dbReference type="EMBL" id="KAJ7373642.1"/>
    </source>
</evidence>
<reference evidence="15" key="1">
    <citation type="submission" date="2023-01" db="EMBL/GenBank/DDBJ databases">
        <title>Genome assembly of the deep-sea coral Lophelia pertusa.</title>
        <authorList>
            <person name="Herrera S."/>
            <person name="Cordes E."/>
        </authorList>
    </citation>
    <scope>NUCLEOTIDE SEQUENCE</scope>
    <source>
        <strain evidence="15">USNM1676648</strain>
        <tissue evidence="15">Polyp</tissue>
    </source>
</reference>
<keyword evidence="6 13" id="KW-1133">Transmembrane helix</keyword>
<dbReference type="SMART" id="SM00248">
    <property type="entry name" value="ANK"/>
    <property type="match status" value="5"/>
</dbReference>
<dbReference type="InterPro" id="IPR052076">
    <property type="entry name" value="TRP_cation_channel"/>
</dbReference>
<proteinExistence type="predicted"/>
<keyword evidence="2" id="KW-0813">Transport</keyword>